<evidence type="ECO:0000313" key="2">
    <source>
        <dbReference type="EMBL" id="KAF5372167.1"/>
    </source>
</evidence>
<dbReference type="Pfam" id="PF08240">
    <property type="entry name" value="ADH_N"/>
    <property type="match status" value="1"/>
</dbReference>
<gene>
    <name evidence="2" type="ORF">D9758_004991</name>
</gene>
<accession>A0A8H5GWA6</accession>
<dbReference type="AlphaFoldDB" id="A0A8H5GWA6"/>
<dbReference type="SUPFAM" id="SSF51735">
    <property type="entry name" value="NAD(P)-binding Rossmann-fold domains"/>
    <property type="match status" value="1"/>
</dbReference>
<dbReference type="Gene3D" id="3.40.50.720">
    <property type="entry name" value="NAD(P)-binding Rossmann-like Domain"/>
    <property type="match status" value="1"/>
</dbReference>
<dbReference type="InterPro" id="IPR020843">
    <property type="entry name" value="ER"/>
</dbReference>
<dbReference type="Proteomes" id="UP000559256">
    <property type="component" value="Unassembled WGS sequence"/>
</dbReference>
<comment type="caution">
    <text evidence="2">The sequence shown here is derived from an EMBL/GenBank/DDBJ whole genome shotgun (WGS) entry which is preliminary data.</text>
</comment>
<proteinExistence type="predicted"/>
<evidence type="ECO:0000313" key="3">
    <source>
        <dbReference type="Proteomes" id="UP000559256"/>
    </source>
</evidence>
<organism evidence="2 3">
    <name type="scientific">Tetrapyrgos nigripes</name>
    <dbReference type="NCBI Taxonomy" id="182062"/>
    <lineage>
        <taxon>Eukaryota</taxon>
        <taxon>Fungi</taxon>
        <taxon>Dikarya</taxon>
        <taxon>Basidiomycota</taxon>
        <taxon>Agaricomycotina</taxon>
        <taxon>Agaricomycetes</taxon>
        <taxon>Agaricomycetidae</taxon>
        <taxon>Agaricales</taxon>
        <taxon>Marasmiineae</taxon>
        <taxon>Marasmiaceae</taxon>
        <taxon>Tetrapyrgos</taxon>
    </lineage>
</organism>
<dbReference type="SUPFAM" id="SSF50129">
    <property type="entry name" value="GroES-like"/>
    <property type="match status" value="1"/>
</dbReference>
<name>A0A8H5GWA6_9AGAR</name>
<dbReference type="GO" id="GO:0016651">
    <property type="term" value="F:oxidoreductase activity, acting on NAD(P)H"/>
    <property type="evidence" value="ECO:0007669"/>
    <property type="project" value="InterPro"/>
</dbReference>
<dbReference type="InterPro" id="IPR011032">
    <property type="entry name" value="GroES-like_sf"/>
</dbReference>
<sequence length="354" mass="38613">MQESVPIPVVGLLPDTQTASLLLSPKTKLQLTFGIPVHTPASDELLIKVHTDALNPIDWKIQDHGFFFTEKDYPLTLGCDVAGEVVGMGEGVDRERWKVGDRVISQAMPSTPRRGAFQQYMCFPADVIAKIPQSMTYAEASTLPLAFATAAVGLLAPEPIGAGLSPDLEVVRSEDQERKGQTALVLGGSSSVGQYDRNQVAFDELQEEIFKILLESSDVNSRDVDIVYDAVSTPQSQEAGFACLSPSGSRKGTLITVLPLCESLTSAMAANDSEKEFSKRAFLVYAGVLAPTSHREFGRKMMRRLEEWLESGEIRPNKPVVLPNGLNGIEEGLERLRRGEVSGEKLVVFPQNTH</sequence>
<dbReference type="PANTHER" id="PTHR45348:SF2">
    <property type="entry name" value="ZINC-TYPE ALCOHOL DEHYDROGENASE-LIKE PROTEIN C2E1P3.01"/>
    <property type="match status" value="1"/>
</dbReference>
<keyword evidence="3" id="KW-1185">Reference proteome</keyword>
<dbReference type="OrthoDB" id="3233595at2759"/>
<dbReference type="InterPro" id="IPR036291">
    <property type="entry name" value="NAD(P)-bd_dom_sf"/>
</dbReference>
<feature type="domain" description="Enoyl reductase (ER)" evidence="1">
    <location>
        <begin position="26"/>
        <end position="348"/>
    </location>
</feature>
<protein>
    <recommendedName>
        <fullName evidence="1">Enoyl reductase (ER) domain-containing protein</fullName>
    </recommendedName>
</protein>
<dbReference type="InterPro" id="IPR013154">
    <property type="entry name" value="ADH-like_N"/>
</dbReference>
<dbReference type="EMBL" id="JAACJM010000006">
    <property type="protein sequence ID" value="KAF5372167.1"/>
    <property type="molecule type" value="Genomic_DNA"/>
</dbReference>
<reference evidence="2 3" key="1">
    <citation type="journal article" date="2020" name="ISME J.">
        <title>Uncovering the hidden diversity of litter-decomposition mechanisms in mushroom-forming fungi.</title>
        <authorList>
            <person name="Floudas D."/>
            <person name="Bentzer J."/>
            <person name="Ahren D."/>
            <person name="Johansson T."/>
            <person name="Persson P."/>
            <person name="Tunlid A."/>
        </authorList>
    </citation>
    <scope>NUCLEOTIDE SEQUENCE [LARGE SCALE GENOMIC DNA]</scope>
    <source>
        <strain evidence="2 3">CBS 291.85</strain>
    </source>
</reference>
<dbReference type="InterPro" id="IPR047122">
    <property type="entry name" value="Trans-enoyl_RdTase-like"/>
</dbReference>
<evidence type="ECO:0000259" key="1">
    <source>
        <dbReference type="SMART" id="SM00829"/>
    </source>
</evidence>
<dbReference type="PANTHER" id="PTHR45348">
    <property type="entry name" value="HYPOTHETICAL OXIDOREDUCTASE (EUROFUNG)"/>
    <property type="match status" value="1"/>
</dbReference>
<dbReference type="Gene3D" id="3.90.180.10">
    <property type="entry name" value="Medium-chain alcohol dehydrogenases, catalytic domain"/>
    <property type="match status" value="2"/>
</dbReference>
<dbReference type="CDD" id="cd08249">
    <property type="entry name" value="enoyl_reductase_like"/>
    <property type="match status" value="1"/>
</dbReference>
<dbReference type="SMART" id="SM00829">
    <property type="entry name" value="PKS_ER"/>
    <property type="match status" value="1"/>
</dbReference>